<feature type="signal peptide" evidence="1">
    <location>
        <begin position="1"/>
        <end position="23"/>
    </location>
</feature>
<dbReference type="AlphaFoldDB" id="A0A0F5JM82"/>
<dbReference type="Proteomes" id="UP000033047">
    <property type="component" value="Unassembled WGS sequence"/>
</dbReference>
<proteinExistence type="predicted"/>
<dbReference type="Pfam" id="PF12771">
    <property type="entry name" value="SusD-like_2"/>
    <property type="match status" value="1"/>
</dbReference>
<reference evidence="2 3" key="1">
    <citation type="submission" date="2013-04" db="EMBL/GenBank/DDBJ databases">
        <title>The Genome Sequence of Parabacteroides goldsteinii DSM 19448.</title>
        <authorList>
            <consortium name="The Broad Institute Genomics Platform"/>
            <person name="Earl A."/>
            <person name="Ward D."/>
            <person name="Feldgarden M."/>
            <person name="Gevers D."/>
            <person name="Martens E."/>
            <person name="Sakamoto M."/>
            <person name="Benno Y."/>
            <person name="Song Y."/>
            <person name="Liu C."/>
            <person name="Lee J."/>
            <person name="Bolanos M."/>
            <person name="Vaisanen M.L."/>
            <person name="Finegold S.M."/>
            <person name="Walker B."/>
            <person name="Young S."/>
            <person name="Zeng Q."/>
            <person name="Gargeya S."/>
            <person name="Fitzgerald M."/>
            <person name="Haas B."/>
            <person name="Abouelleil A."/>
            <person name="Allen A.W."/>
            <person name="Alvarado L."/>
            <person name="Arachchi H.M."/>
            <person name="Berlin A.M."/>
            <person name="Chapman S.B."/>
            <person name="Gainer-Dewar J."/>
            <person name="Goldberg J."/>
            <person name="Griggs A."/>
            <person name="Gujja S."/>
            <person name="Hansen M."/>
            <person name="Howarth C."/>
            <person name="Imamovic A."/>
            <person name="Ireland A."/>
            <person name="Larimer J."/>
            <person name="McCowan C."/>
            <person name="Murphy C."/>
            <person name="Pearson M."/>
            <person name="Poon T.W."/>
            <person name="Priest M."/>
            <person name="Roberts A."/>
            <person name="Saif S."/>
            <person name="Shea T."/>
            <person name="Sisk P."/>
            <person name="Sykes S."/>
            <person name="Wortman J."/>
            <person name="Nusbaum C."/>
            <person name="Birren B."/>
        </authorList>
    </citation>
    <scope>NUCLEOTIDE SEQUENCE [LARGE SCALE GENOMIC DNA]</scope>
    <source>
        <strain evidence="2 3">DSM 19448</strain>
    </source>
</reference>
<evidence type="ECO:0008006" key="4">
    <source>
        <dbReference type="Google" id="ProtNLM"/>
    </source>
</evidence>
<name>A0A0F5JM82_9BACT</name>
<keyword evidence="1" id="KW-0732">Signal</keyword>
<dbReference type="EMBL" id="AQHV01000004">
    <property type="protein sequence ID" value="KKB58926.1"/>
    <property type="molecule type" value="Genomic_DNA"/>
</dbReference>
<evidence type="ECO:0000313" key="2">
    <source>
        <dbReference type="EMBL" id="KKB58926.1"/>
    </source>
</evidence>
<comment type="caution">
    <text evidence="2">The sequence shown here is derived from an EMBL/GenBank/DDBJ whole genome shotgun (WGS) entry which is preliminary data.</text>
</comment>
<organism evidence="2 3">
    <name type="scientific">Parabacteroides goldsteinii DSM 19448 = WAL 12034</name>
    <dbReference type="NCBI Taxonomy" id="927665"/>
    <lineage>
        <taxon>Bacteria</taxon>
        <taxon>Pseudomonadati</taxon>
        <taxon>Bacteroidota</taxon>
        <taxon>Bacteroidia</taxon>
        <taxon>Bacteroidales</taxon>
        <taxon>Tannerellaceae</taxon>
        <taxon>Parabacteroides</taxon>
    </lineage>
</organism>
<feature type="chain" id="PRO_5002490253" description="SusD/RagB family nutrient-binding outer membrane lipoprotein" evidence="1">
    <location>
        <begin position="24"/>
        <end position="570"/>
    </location>
</feature>
<accession>A0A0F5JM82</accession>
<dbReference type="HOGENOM" id="CLU_025928_1_0_10"/>
<dbReference type="InterPro" id="IPR011990">
    <property type="entry name" value="TPR-like_helical_dom_sf"/>
</dbReference>
<protein>
    <recommendedName>
        <fullName evidence="4">SusD/RagB family nutrient-binding outer membrane lipoprotein</fullName>
    </recommendedName>
</protein>
<dbReference type="InterPro" id="IPR041662">
    <property type="entry name" value="SusD-like_2"/>
</dbReference>
<dbReference type="Gene3D" id="1.25.40.390">
    <property type="match status" value="1"/>
</dbReference>
<dbReference type="PROSITE" id="PS51257">
    <property type="entry name" value="PROKAR_LIPOPROTEIN"/>
    <property type="match status" value="1"/>
</dbReference>
<dbReference type="PATRIC" id="fig|927665.4.peg.758"/>
<sequence>MKKIISLALTGLTLMSVTSCSNADYDDKYTDPSKTSTVAVPQVFTGVMQAGNTWMNPIYYRHYIQTTTSGLFSGIIGNDNSRGRFMGAGEGRYDDRWKEFYTMLTQHRVLEHTYNNLEESVKSSNIVFYYLSRTLVEAQLHEMLSVFGDVPFNGAGTLWRDGDYNAAKKKCVYDDDVTLYKQILADLKEVGDYFANGNVDATGLTALSRQDYTVAAGNATQWQKYVNSLRLRIALHLSTGGDCVSEAHAAIAEILNNPTKYPLIDNNQENMGVTADTQTDKFNFGKSLSQALHGNGGATQNVLNVMNLPANGIPDANTDPRIAAMYDCNPDGEYIAYDIRMTNAEITNLNDQKKQEYAQKGLMTSNYFNKIDSLAVAGWAEYQGNENLFGLWLSAAEVSFSKAEAYLMGYGVAANADLAKSNFITGVEQSCEYYWDQKESSSLAKEGNDSYYGYRELVRPSTTDITAYAEKIWKPTQEVICTQLWLNFGYLDKLGAWNVVRRTGYPTISFATDDQVTNYPTPPNRLPYPNDELTYNSENCQAAIAKNYEEPSGYYTNLFWAKKTYYKMIK</sequence>
<dbReference type="SUPFAM" id="SSF48452">
    <property type="entry name" value="TPR-like"/>
    <property type="match status" value="1"/>
</dbReference>
<evidence type="ECO:0000313" key="3">
    <source>
        <dbReference type="Proteomes" id="UP000033047"/>
    </source>
</evidence>
<dbReference type="RefSeq" id="WP_046145334.1">
    <property type="nucleotide sequence ID" value="NZ_KQ033912.1"/>
</dbReference>
<dbReference type="STRING" id="927665.HMPREF1535_00747"/>
<evidence type="ECO:0000256" key="1">
    <source>
        <dbReference type="SAM" id="SignalP"/>
    </source>
</evidence>
<gene>
    <name evidence="2" type="ORF">HMPREF1535_00747</name>
</gene>